<gene>
    <name evidence="7" type="primary">smc</name>
    <name evidence="9" type="ORF">C8C78_11261</name>
    <name evidence="10" type="ORF">SAMN04488598_101124</name>
    <name evidence="11" type="ORF">SAMN04515652_101167</name>
</gene>
<dbReference type="GO" id="GO:0006260">
    <property type="term" value="P:DNA replication"/>
    <property type="evidence" value="ECO:0007669"/>
    <property type="project" value="UniProtKB-UniRule"/>
</dbReference>
<dbReference type="HAMAP" id="MF_01894">
    <property type="entry name" value="Smc_prok"/>
    <property type="match status" value="1"/>
</dbReference>
<reference evidence="9 14" key="2">
    <citation type="submission" date="2018-04" db="EMBL/GenBank/DDBJ databases">
        <title>Subsurface microbial communities from deep shales in Ohio and West Virginia, USA.</title>
        <authorList>
            <person name="Wrighton K."/>
        </authorList>
    </citation>
    <scope>NUCLEOTIDE SEQUENCE [LARGE SCALE GENOMIC DNA]</scope>
    <source>
        <strain evidence="9 14">MSL28</strain>
    </source>
</reference>
<dbReference type="SMART" id="SM00968">
    <property type="entry name" value="SMC_hinge"/>
    <property type="match status" value="1"/>
</dbReference>
<reference evidence="12 13" key="1">
    <citation type="submission" date="2016-10" db="EMBL/GenBank/DDBJ databases">
        <authorList>
            <person name="Varghese N."/>
            <person name="Submissions S."/>
        </authorList>
    </citation>
    <scope>NUCLEOTIDE SEQUENCE [LARGE SCALE GENOMIC DNA]</scope>
    <source>
        <strain evidence="10 13">WG2</strain>
        <strain evidence="11 12">WG5</strain>
    </source>
</reference>
<dbReference type="GO" id="GO:0005737">
    <property type="term" value="C:cytoplasm"/>
    <property type="evidence" value="ECO:0007669"/>
    <property type="project" value="UniProtKB-SubCell"/>
</dbReference>
<sequence length="1205" mass="138429">MRLVVNIFLKKIRLKGFKSFANKTDIEIEENITAVVGPNGSGKSNIVDAIRWVLGEQSAKNLRGSRMADIIFSGSEELNAKKKASVTLFFDNSNGDLPVEGKELTLGRQVSDDGRSDYLINGASCRLKDIEMLLMDSGLGSDGYSIVGQGRIDSIIKSKPDKMRLFFEEAAGIMKHKSRKEDAEKRLDNTNNDLNRIHDLVDELEKRHDPLEKAAEKAKKYKDYKDQLSDLEISLLNKQWKEQSEEFNQLSQKREAAEKKLNEKESSYNALSYQLDNFKDKLKSLKNEKEEVSNNYFQNQNKVNEINNNLNVMEERKNNYIENKENLTQKIAELKEARQLQQEKVKQAKENFELINSDQQNIQDEIDKLKKNINQSKEQIDSLSQKIDAKKNAIEANKKKIQDENSALERLKERVEISNDRLQEISADQNQIDDKMKVESEKAAQIREELAAIREQIAEKESDLESLKENINQETQALEDGKDELLKTKEDYQHYNSRLQLMEEMQESYEGYYNGVRSLLEQREKFSGIIDVVAEIVSVKAEYEQAIETALGAKMQNIIVEDDQTARDAVKYLKENKKGRATFLPLNMVNGSRLGDHYLEKLAQQKGFIGLAVDLVDFPDRLENVFNFLLGQIVVSDNLNHAVQMSKNIKRNFRIVTTEGDVVYPGGAISGGSSSSNSRDLIGRSRKIEDLKTKKSRLQQKGKALVKKLETNKKELDQKREKLEALKSAVQSLKMEENNIINRKNRVEETLVELKSDKDLRQNNFSELDNSLKNNKDSIAAKENMIDQLKEKNKSLNSEINDLKAALNIKEENLNELEPQLKELELDGARISEKRNNAQEKLKEEKRSLELKIEEIKNREEEIKEISSDLERISDRRVKLQQKKKELESAGEDLKQRKEKLTVKVKNLEKEVEVKEKNAKELQQQLNKIKDNFHQLDLKYTKLDDKLTNITSILLEDYNLEPAEIDESDLIEIKDEDEAEVESKIKTLKKKMDSLHPVNEAAVEEFAELKERLDYLHEQQDDLKHARNSIELVISDIEESMEKMFAETFYQVKEEFSKVFKALFQGGKAELKLSEPEELLTTGVEIHAQPPGKSLKSLSLLSGGERALTAIALIFAFIQVKPSPFYVLDEIDAPLDDVNIVRFASFIKKYAKVAQFIIITHRRYMMTEVDSLYGVTMEKSGVSRLVSLKLDQAEEFNDEYIKEAL</sequence>
<comment type="function">
    <text evidence="7">Required for chromosome condensation and partitioning.</text>
</comment>
<dbReference type="SUPFAM" id="SSF75553">
    <property type="entry name" value="Smc hinge domain"/>
    <property type="match status" value="1"/>
</dbReference>
<feature type="domain" description="SMC hinge" evidence="8">
    <location>
        <begin position="527"/>
        <end position="646"/>
    </location>
</feature>
<dbReference type="PIRSF" id="PIRSF005719">
    <property type="entry name" value="SMC"/>
    <property type="match status" value="1"/>
</dbReference>
<dbReference type="InterPro" id="IPR011890">
    <property type="entry name" value="SMC_prok"/>
</dbReference>
<dbReference type="InterPro" id="IPR003395">
    <property type="entry name" value="RecF/RecN/SMC_N"/>
</dbReference>
<accession>A0A1G7F0C9</accession>
<comment type="subunit">
    <text evidence="7">Homodimer.</text>
</comment>
<dbReference type="PANTHER" id="PTHR43977">
    <property type="entry name" value="STRUCTURAL MAINTENANCE OF CHROMOSOMES PROTEIN 3"/>
    <property type="match status" value="1"/>
</dbReference>
<dbReference type="EMBL" id="FOHG01000001">
    <property type="protein sequence ID" value="SES61882.1"/>
    <property type="molecule type" value="Genomic_DNA"/>
</dbReference>
<dbReference type="GO" id="GO:0003677">
    <property type="term" value="F:DNA binding"/>
    <property type="evidence" value="ECO:0007669"/>
    <property type="project" value="UniProtKB-UniRule"/>
</dbReference>
<dbReference type="Gene3D" id="3.40.50.300">
    <property type="entry name" value="P-loop containing nucleotide triphosphate hydrolases"/>
    <property type="match status" value="2"/>
</dbReference>
<dbReference type="EMBL" id="QICM01000012">
    <property type="protein sequence ID" value="PXV66009.1"/>
    <property type="molecule type" value="Genomic_DNA"/>
</dbReference>
<evidence type="ECO:0000313" key="10">
    <source>
        <dbReference type="EMBL" id="SDE69352.1"/>
    </source>
</evidence>
<dbReference type="GO" id="GO:0030261">
    <property type="term" value="P:chromosome condensation"/>
    <property type="evidence" value="ECO:0007669"/>
    <property type="project" value="InterPro"/>
</dbReference>
<dbReference type="GO" id="GO:0007059">
    <property type="term" value="P:chromosome segregation"/>
    <property type="evidence" value="ECO:0007669"/>
    <property type="project" value="UniProtKB-UniRule"/>
</dbReference>
<evidence type="ECO:0000256" key="7">
    <source>
        <dbReference type="HAMAP-Rule" id="MF_01894"/>
    </source>
</evidence>
<dbReference type="FunFam" id="3.40.50.300:FF:000901">
    <property type="entry name" value="Chromosome partition protein Smc"/>
    <property type="match status" value="1"/>
</dbReference>
<dbReference type="InterPro" id="IPR010935">
    <property type="entry name" value="SMC_hinge"/>
</dbReference>
<evidence type="ECO:0000313" key="14">
    <source>
        <dbReference type="Proteomes" id="UP000247389"/>
    </source>
</evidence>
<dbReference type="InterPro" id="IPR036277">
    <property type="entry name" value="SMC_hinge_sf"/>
</dbReference>
<organism evidence="9 14">
    <name type="scientific">Halanaerobium congolense</name>
    <dbReference type="NCBI Taxonomy" id="54121"/>
    <lineage>
        <taxon>Bacteria</taxon>
        <taxon>Bacillati</taxon>
        <taxon>Bacillota</taxon>
        <taxon>Clostridia</taxon>
        <taxon>Halanaerobiales</taxon>
        <taxon>Halanaerobiaceae</taxon>
        <taxon>Halanaerobium</taxon>
    </lineage>
</organism>
<feature type="binding site" evidence="7">
    <location>
        <begin position="38"/>
        <end position="45"/>
    </location>
    <ligand>
        <name>ATP</name>
        <dbReference type="ChEBI" id="CHEBI:30616"/>
    </ligand>
</feature>
<dbReference type="EMBL" id="FNBJ01000001">
    <property type="protein sequence ID" value="SDE69352.1"/>
    <property type="molecule type" value="Genomic_DNA"/>
</dbReference>
<evidence type="ECO:0000256" key="4">
    <source>
        <dbReference type="ARBA" id="ARBA00022840"/>
    </source>
</evidence>
<dbReference type="Gene3D" id="1.20.5.340">
    <property type="match status" value="1"/>
</dbReference>
<dbReference type="Gene3D" id="3.30.70.1620">
    <property type="match status" value="1"/>
</dbReference>
<name>A0A1G7F0C9_9FIRM</name>
<dbReference type="SUPFAM" id="SSF57997">
    <property type="entry name" value="Tropomyosin"/>
    <property type="match status" value="2"/>
</dbReference>
<dbReference type="InterPro" id="IPR027417">
    <property type="entry name" value="P-loop_NTPase"/>
</dbReference>
<dbReference type="GO" id="GO:0016887">
    <property type="term" value="F:ATP hydrolysis activity"/>
    <property type="evidence" value="ECO:0007669"/>
    <property type="project" value="InterPro"/>
</dbReference>
<evidence type="ECO:0000313" key="11">
    <source>
        <dbReference type="EMBL" id="SES61882.1"/>
    </source>
</evidence>
<evidence type="ECO:0000256" key="2">
    <source>
        <dbReference type="ARBA" id="ARBA00022490"/>
    </source>
</evidence>
<evidence type="ECO:0000259" key="8">
    <source>
        <dbReference type="SMART" id="SM00968"/>
    </source>
</evidence>
<dbReference type="SUPFAM" id="SSF52540">
    <property type="entry name" value="P-loop containing nucleoside triphosphate hydrolases"/>
    <property type="match status" value="1"/>
</dbReference>
<dbReference type="Proteomes" id="UP000198612">
    <property type="component" value="Unassembled WGS sequence"/>
</dbReference>
<evidence type="ECO:0000313" key="9">
    <source>
        <dbReference type="EMBL" id="PXV66009.1"/>
    </source>
</evidence>
<dbReference type="Pfam" id="PF02463">
    <property type="entry name" value="SMC_N"/>
    <property type="match status" value="1"/>
</dbReference>
<comment type="subcellular location">
    <subcellularLocation>
        <location evidence="1 7">Cytoplasm</location>
    </subcellularLocation>
</comment>
<feature type="coiled-coil region" evidence="7">
    <location>
        <begin position="971"/>
        <end position="1019"/>
    </location>
</feature>
<evidence type="ECO:0000256" key="3">
    <source>
        <dbReference type="ARBA" id="ARBA00022741"/>
    </source>
</evidence>
<dbReference type="AlphaFoldDB" id="A0A1G7F0C9"/>
<proteinExistence type="inferred from homology"/>
<keyword evidence="13" id="KW-1185">Reference proteome</keyword>
<dbReference type="InterPro" id="IPR024704">
    <property type="entry name" value="SMC"/>
</dbReference>
<comment type="domain">
    <text evidence="7">Contains large globular domains required for ATP hydrolysis at each terminus and a third globular domain forming a flexible hinge near the middle of the molecule. These domains are separated by coiled-coil structures.</text>
</comment>
<keyword evidence="6 7" id="KW-0238">DNA-binding</keyword>
<feature type="coiled-coil region" evidence="7">
    <location>
        <begin position="173"/>
        <end position="488"/>
    </location>
</feature>
<dbReference type="NCBIfam" id="TIGR02168">
    <property type="entry name" value="SMC_prok_B"/>
    <property type="match status" value="1"/>
</dbReference>
<evidence type="ECO:0000313" key="12">
    <source>
        <dbReference type="Proteomes" id="UP000198612"/>
    </source>
</evidence>
<dbReference type="GO" id="GO:0005694">
    <property type="term" value="C:chromosome"/>
    <property type="evidence" value="ECO:0007669"/>
    <property type="project" value="InterPro"/>
</dbReference>
<comment type="similarity">
    <text evidence="7">Belongs to the SMC family.</text>
</comment>
<evidence type="ECO:0000256" key="1">
    <source>
        <dbReference type="ARBA" id="ARBA00004496"/>
    </source>
</evidence>
<keyword evidence="4 7" id="KW-0067">ATP-binding</keyword>
<evidence type="ECO:0000256" key="5">
    <source>
        <dbReference type="ARBA" id="ARBA00023054"/>
    </source>
</evidence>
<protein>
    <recommendedName>
        <fullName evidence="7">Chromosome partition protein Smc</fullName>
    </recommendedName>
</protein>
<evidence type="ECO:0000256" key="6">
    <source>
        <dbReference type="ARBA" id="ARBA00023125"/>
    </source>
</evidence>
<evidence type="ECO:0000313" key="13">
    <source>
        <dbReference type="Proteomes" id="UP000199519"/>
    </source>
</evidence>
<dbReference type="Proteomes" id="UP000247389">
    <property type="component" value="Unassembled WGS sequence"/>
</dbReference>
<dbReference type="GO" id="GO:0005524">
    <property type="term" value="F:ATP binding"/>
    <property type="evidence" value="ECO:0007669"/>
    <property type="project" value="UniProtKB-UniRule"/>
</dbReference>
<keyword evidence="2 7" id="KW-0963">Cytoplasm</keyword>
<dbReference type="GO" id="GO:0007062">
    <property type="term" value="P:sister chromatid cohesion"/>
    <property type="evidence" value="ECO:0007669"/>
    <property type="project" value="InterPro"/>
</dbReference>
<dbReference type="Proteomes" id="UP000199519">
    <property type="component" value="Unassembled WGS sequence"/>
</dbReference>
<keyword evidence="5 7" id="KW-0175">Coiled coil</keyword>
<feature type="coiled-coil region" evidence="7">
    <location>
        <begin position="688"/>
        <end position="743"/>
    </location>
</feature>
<dbReference type="Pfam" id="PF06470">
    <property type="entry name" value="SMC_hinge"/>
    <property type="match status" value="1"/>
</dbReference>
<feature type="coiled-coil region" evidence="7">
    <location>
        <begin position="772"/>
        <end position="939"/>
    </location>
</feature>
<keyword evidence="3 7" id="KW-0547">Nucleotide-binding</keyword>
<dbReference type="Gene3D" id="1.20.1060.20">
    <property type="match status" value="1"/>
</dbReference>